<feature type="compositionally biased region" description="Basic and acidic residues" evidence="1">
    <location>
        <begin position="19"/>
        <end position="30"/>
    </location>
</feature>
<keyword evidence="3" id="KW-1185">Reference proteome</keyword>
<gene>
    <name evidence="2" type="ORF">RRF57_003639</name>
</gene>
<protein>
    <submittedName>
        <fullName evidence="2">Uncharacterized protein</fullName>
    </submittedName>
</protein>
<reference evidence="2 3" key="1">
    <citation type="submission" date="2023-10" db="EMBL/GenBank/DDBJ databases">
        <title>Draft genome sequence of Xylaria bambusicola isolate GMP-LS, the root and basal stem rot pathogen of sugarcane in Indonesia.</title>
        <authorList>
            <person name="Selvaraj P."/>
            <person name="Muralishankar V."/>
            <person name="Muruganantham S."/>
            <person name="Sp S."/>
            <person name="Haryani S."/>
            <person name="Lau K.J.X."/>
            <person name="Naqvi N.I."/>
        </authorList>
    </citation>
    <scope>NUCLEOTIDE SEQUENCE [LARGE SCALE GENOMIC DNA]</scope>
    <source>
        <strain evidence="2">GMP-LS</strain>
    </source>
</reference>
<comment type="caution">
    <text evidence="2">The sequence shown here is derived from an EMBL/GenBank/DDBJ whole genome shotgun (WGS) entry which is preliminary data.</text>
</comment>
<dbReference type="Proteomes" id="UP001305414">
    <property type="component" value="Unassembled WGS sequence"/>
</dbReference>
<dbReference type="AlphaFoldDB" id="A0AAN7UF61"/>
<organism evidence="2 3">
    <name type="scientific">Xylaria bambusicola</name>
    <dbReference type="NCBI Taxonomy" id="326684"/>
    <lineage>
        <taxon>Eukaryota</taxon>
        <taxon>Fungi</taxon>
        <taxon>Dikarya</taxon>
        <taxon>Ascomycota</taxon>
        <taxon>Pezizomycotina</taxon>
        <taxon>Sordariomycetes</taxon>
        <taxon>Xylariomycetidae</taxon>
        <taxon>Xylariales</taxon>
        <taxon>Xylariaceae</taxon>
        <taxon>Xylaria</taxon>
    </lineage>
</organism>
<evidence type="ECO:0000313" key="2">
    <source>
        <dbReference type="EMBL" id="KAK5627924.1"/>
    </source>
</evidence>
<proteinExistence type="predicted"/>
<accession>A0AAN7UF61</accession>
<sequence length="68" mass="7975">MQRHACLRQTNTINLGRRSPKESLVEKKNTDGQEVDGLMVNRRDRMWESRRADELNKVEARRDYGDSG</sequence>
<evidence type="ECO:0000256" key="1">
    <source>
        <dbReference type="SAM" id="MobiDB-lite"/>
    </source>
</evidence>
<dbReference type="EMBL" id="JAWHQM010000006">
    <property type="protein sequence ID" value="KAK5627924.1"/>
    <property type="molecule type" value="Genomic_DNA"/>
</dbReference>
<evidence type="ECO:0000313" key="3">
    <source>
        <dbReference type="Proteomes" id="UP001305414"/>
    </source>
</evidence>
<name>A0AAN7UF61_9PEZI</name>
<feature type="region of interest" description="Disordered" evidence="1">
    <location>
        <begin position="1"/>
        <end position="30"/>
    </location>
</feature>